<organism evidence="2 3">
    <name type="scientific">Candidatus Harrisonbacteria bacterium RIFCSPLOWO2_02_FULL_45_10c</name>
    <dbReference type="NCBI Taxonomy" id="1798410"/>
    <lineage>
        <taxon>Bacteria</taxon>
        <taxon>Candidatus Harrisoniibacteriota</taxon>
    </lineage>
</organism>
<name>A0A1G1ZT84_9BACT</name>
<sequence>MNIMETAFSNSPAEAVGVDTSRNKVIAIGVLGTVLAGAFGYFLSIFFKGVTLPAGISLAVAAIGFLIMVLLQTFFIKGESVSLLLLLIESTAAVAPLYAHFSFLFLVAWVLLFLGLWFATKRGRRELDNQLKIHFFRIEHLVIPRTLTAISIFISLLYVGLLDFNGAAIPKSSFTAMLDSSTPVVRQFVNSGFSFDMPVSKLADIIVAQQLAKQLGPAVVIPQSTRNEAVRAVLDQLHVLGADYGIIFRNSDSVADVLYGYINNSLAKIPEAFQSLVPVGFALVVFLTVKGVAVLLRWAIALPAYGLYEAAFLFGFSKLALESRTREIVLLK</sequence>
<feature type="transmembrane region" description="Helical" evidence="1">
    <location>
        <begin position="97"/>
        <end position="120"/>
    </location>
</feature>
<keyword evidence="1" id="KW-1133">Transmembrane helix</keyword>
<keyword evidence="1" id="KW-0472">Membrane</keyword>
<evidence type="ECO:0000256" key="1">
    <source>
        <dbReference type="SAM" id="Phobius"/>
    </source>
</evidence>
<dbReference type="Proteomes" id="UP000176284">
    <property type="component" value="Unassembled WGS sequence"/>
</dbReference>
<gene>
    <name evidence="2" type="ORF">A3H63_00700</name>
</gene>
<dbReference type="AlphaFoldDB" id="A0A1G1ZT84"/>
<accession>A0A1G1ZT84</accession>
<feature type="transmembrane region" description="Helical" evidence="1">
    <location>
        <begin position="25"/>
        <end position="47"/>
    </location>
</feature>
<evidence type="ECO:0000313" key="3">
    <source>
        <dbReference type="Proteomes" id="UP000176284"/>
    </source>
</evidence>
<keyword evidence="1" id="KW-0812">Transmembrane</keyword>
<feature type="transmembrane region" description="Helical" evidence="1">
    <location>
        <begin position="141"/>
        <end position="161"/>
    </location>
</feature>
<dbReference type="STRING" id="1798410.A3H63_00700"/>
<reference evidence="2 3" key="1">
    <citation type="journal article" date="2016" name="Nat. Commun.">
        <title>Thousands of microbial genomes shed light on interconnected biogeochemical processes in an aquifer system.</title>
        <authorList>
            <person name="Anantharaman K."/>
            <person name="Brown C.T."/>
            <person name="Hug L.A."/>
            <person name="Sharon I."/>
            <person name="Castelle C.J."/>
            <person name="Probst A.J."/>
            <person name="Thomas B.C."/>
            <person name="Singh A."/>
            <person name="Wilkins M.J."/>
            <person name="Karaoz U."/>
            <person name="Brodie E.L."/>
            <person name="Williams K.H."/>
            <person name="Hubbard S.S."/>
            <person name="Banfield J.F."/>
        </authorList>
    </citation>
    <scope>NUCLEOTIDE SEQUENCE [LARGE SCALE GENOMIC DNA]</scope>
</reference>
<feature type="transmembrane region" description="Helical" evidence="1">
    <location>
        <begin position="54"/>
        <end position="77"/>
    </location>
</feature>
<evidence type="ECO:0000313" key="2">
    <source>
        <dbReference type="EMBL" id="OGY67762.1"/>
    </source>
</evidence>
<proteinExistence type="predicted"/>
<comment type="caution">
    <text evidence="2">The sequence shown here is derived from an EMBL/GenBank/DDBJ whole genome shotgun (WGS) entry which is preliminary data.</text>
</comment>
<dbReference type="EMBL" id="MHJM01000018">
    <property type="protein sequence ID" value="OGY67762.1"/>
    <property type="molecule type" value="Genomic_DNA"/>
</dbReference>
<protein>
    <submittedName>
        <fullName evidence="2">Uncharacterized protein</fullName>
    </submittedName>
</protein>